<dbReference type="InterPro" id="IPR043504">
    <property type="entry name" value="Peptidase_S1_PA_chymotrypsin"/>
</dbReference>
<keyword evidence="2" id="KW-0645">Protease</keyword>
<dbReference type="Proteomes" id="UP000823990">
    <property type="component" value="Unassembled WGS sequence"/>
</dbReference>
<dbReference type="PRINTS" id="PR00834">
    <property type="entry name" value="PROTEASES2C"/>
</dbReference>
<feature type="non-terminal residue" evidence="2">
    <location>
        <position position="264"/>
    </location>
</feature>
<evidence type="ECO:0000313" key="3">
    <source>
        <dbReference type="Proteomes" id="UP000823990"/>
    </source>
</evidence>
<sequence length="264" mass="28237">MTVKKHIMRAVCAALALLAVLFTFTACGGTPEEVEARRSNVLVVEHIDSADERVSGTCFVVSSDERYTYALTNYHVVTDAPDGITVGSGADERTAELVGYYEYHDIAVICWKTGDAEYDTIPAEAFVAAEEGKGAWSTGNEHGRGKLITDDGKTVTADAVADAYRLGWYAPGMHDEGLPDGKSVPVVEYTCSVESGMSGCPIMDKRGNIIGVGAYRSEDSSRYYGVDARIAYAVYEAAVIDGTFCEGYGSLNERGKEVDLSGSG</sequence>
<organism evidence="2 3">
    <name type="scientific">Candidatus Protoclostridium stercorigallinarum</name>
    <dbReference type="NCBI Taxonomy" id="2838741"/>
    <lineage>
        <taxon>Bacteria</taxon>
        <taxon>Bacillati</taxon>
        <taxon>Bacillota</taxon>
        <taxon>Clostridia</taxon>
        <taxon>Candidatus Protoclostridium</taxon>
    </lineage>
</organism>
<dbReference type="GO" id="GO:0004252">
    <property type="term" value="F:serine-type endopeptidase activity"/>
    <property type="evidence" value="ECO:0007669"/>
    <property type="project" value="InterPro"/>
</dbReference>
<dbReference type="AlphaFoldDB" id="A0A9D1TQV7"/>
<dbReference type="InterPro" id="IPR009003">
    <property type="entry name" value="Peptidase_S1_PA"/>
</dbReference>
<dbReference type="PROSITE" id="PS51257">
    <property type="entry name" value="PROKAR_LIPOPROTEIN"/>
    <property type="match status" value="1"/>
</dbReference>
<feature type="chain" id="PRO_5039543111" evidence="1">
    <location>
        <begin position="29"/>
        <end position="264"/>
    </location>
</feature>
<evidence type="ECO:0000256" key="1">
    <source>
        <dbReference type="SAM" id="SignalP"/>
    </source>
</evidence>
<keyword evidence="1" id="KW-0732">Signal</keyword>
<dbReference type="Pfam" id="PF13365">
    <property type="entry name" value="Trypsin_2"/>
    <property type="match status" value="1"/>
</dbReference>
<reference evidence="2" key="1">
    <citation type="journal article" date="2021" name="PeerJ">
        <title>Extensive microbial diversity within the chicken gut microbiome revealed by metagenomics and culture.</title>
        <authorList>
            <person name="Gilroy R."/>
            <person name="Ravi A."/>
            <person name="Getino M."/>
            <person name="Pursley I."/>
            <person name="Horton D.L."/>
            <person name="Alikhan N.F."/>
            <person name="Baker D."/>
            <person name="Gharbi K."/>
            <person name="Hall N."/>
            <person name="Watson M."/>
            <person name="Adriaenssens E.M."/>
            <person name="Foster-Nyarko E."/>
            <person name="Jarju S."/>
            <person name="Secka A."/>
            <person name="Antonio M."/>
            <person name="Oren A."/>
            <person name="Chaudhuri R.R."/>
            <person name="La Ragione R."/>
            <person name="Hildebrand F."/>
            <person name="Pallen M.J."/>
        </authorList>
    </citation>
    <scope>NUCLEOTIDE SEQUENCE</scope>
    <source>
        <strain evidence="2">12435</strain>
    </source>
</reference>
<keyword evidence="2" id="KW-0378">Hydrolase</keyword>
<evidence type="ECO:0000313" key="2">
    <source>
        <dbReference type="EMBL" id="HIW02180.1"/>
    </source>
</evidence>
<dbReference type="EMBL" id="DXHS01000042">
    <property type="protein sequence ID" value="HIW02180.1"/>
    <property type="molecule type" value="Genomic_DNA"/>
</dbReference>
<dbReference type="Gene3D" id="2.40.10.10">
    <property type="entry name" value="Trypsin-like serine proteases"/>
    <property type="match status" value="2"/>
</dbReference>
<dbReference type="SUPFAM" id="SSF50494">
    <property type="entry name" value="Trypsin-like serine proteases"/>
    <property type="match status" value="1"/>
</dbReference>
<protein>
    <submittedName>
        <fullName evidence="2">Serine protease</fullName>
    </submittedName>
</protein>
<name>A0A9D1TQV7_9FIRM</name>
<dbReference type="GO" id="GO:0006508">
    <property type="term" value="P:proteolysis"/>
    <property type="evidence" value="ECO:0007669"/>
    <property type="project" value="UniProtKB-KW"/>
</dbReference>
<proteinExistence type="predicted"/>
<dbReference type="InterPro" id="IPR001940">
    <property type="entry name" value="Peptidase_S1C"/>
</dbReference>
<reference evidence="2" key="2">
    <citation type="submission" date="2021-04" db="EMBL/GenBank/DDBJ databases">
        <authorList>
            <person name="Gilroy R."/>
        </authorList>
    </citation>
    <scope>NUCLEOTIDE SEQUENCE</scope>
    <source>
        <strain evidence="2">12435</strain>
    </source>
</reference>
<accession>A0A9D1TQV7</accession>
<comment type="caution">
    <text evidence="2">The sequence shown here is derived from an EMBL/GenBank/DDBJ whole genome shotgun (WGS) entry which is preliminary data.</text>
</comment>
<gene>
    <name evidence="2" type="ORF">H9892_02445</name>
</gene>
<feature type="signal peptide" evidence="1">
    <location>
        <begin position="1"/>
        <end position="28"/>
    </location>
</feature>